<dbReference type="Gene3D" id="3.90.180.10">
    <property type="entry name" value="Medium-chain alcohol dehydrogenases, catalytic domain"/>
    <property type="match status" value="1"/>
</dbReference>
<dbReference type="InterPro" id="IPR020843">
    <property type="entry name" value="ER"/>
</dbReference>
<dbReference type="Proteomes" id="UP000184073">
    <property type="component" value="Unassembled WGS sequence"/>
</dbReference>
<evidence type="ECO:0000313" key="4">
    <source>
        <dbReference type="EMBL" id="OJJ03849.1"/>
    </source>
</evidence>
<dbReference type="SUPFAM" id="SSF50129">
    <property type="entry name" value="GroES-like"/>
    <property type="match status" value="1"/>
</dbReference>
<protein>
    <recommendedName>
        <fullName evidence="3">Enoyl reductase (ER) domain-containing protein</fullName>
    </recommendedName>
</protein>
<accession>A0A1L9PQQ8</accession>
<dbReference type="GO" id="GO:0016651">
    <property type="term" value="F:oxidoreductase activity, acting on NAD(P)H"/>
    <property type="evidence" value="ECO:0007669"/>
    <property type="project" value="InterPro"/>
</dbReference>
<evidence type="ECO:0000313" key="5">
    <source>
        <dbReference type="Proteomes" id="UP000184073"/>
    </source>
</evidence>
<dbReference type="InterPro" id="IPR047122">
    <property type="entry name" value="Trans-enoyl_RdTase-like"/>
</dbReference>
<dbReference type="InterPro" id="IPR036291">
    <property type="entry name" value="NAD(P)-bd_dom_sf"/>
</dbReference>
<organism evidence="4 5">
    <name type="scientific">Aspergillus versicolor CBS 583.65</name>
    <dbReference type="NCBI Taxonomy" id="1036611"/>
    <lineage>
        <taxon>Eukaryota</taxon>
        <taxon>Fungi</taxon>
        <taxon>Dikarya</taxon>
        <taxon>Ascomycota</taxon>
        <taxon>Pezizomycotina</taxon>
        <taxon>Eurotiomycetes</taxon>
        <taxon>Eurotiomycetidae</taxon>
        <taxon>Eurotiales</taxon>
        <taxon>Aspergillaceae</taxon>
        <taxon>Aspergillus</taxon>
        <taxon>Aspergillus subgen. Nidulantes</taxon>
    </lineage>
</organism>
<dbReference type="EMBL" id="KV878131">
    <property type="protein sequence ID" value="OJJ03849.1"/>
    <property type="molecule type" value="Genomic_DNA"/>
</dbReference>
<dbReference type="Pfam" id="PF08240">
    <property type="entry name" value="ADH_N"/>
    <property type="match status" value="1"/>
</dbReference>
<sequence>MQALVGNRSIVTRLSNYICGSASGDGVKIATVPVPEINDDEILVRVRCVALNPTDFKHVDVVAPNGAIIGCDYYGTIAKVGPNAPGNWAVGDRVAGWTHGGLYPDRGSFAEYLKIPGDLAWKPPSSVSDEEATTFGVSAVTAMLALNVRLGVPWVDKGPVTGKSNKQVLIYSGATAAGLYAIQLAKLVGWQVIATASPRSHDLVKGYGADDVFDYRSPTAVEDIVRAYPKIDKAMDCFSEGGSTEFCAQVLHKSGGRVVTLLDPGKTDIGGVDVDFMMAYTVFNQEFQWLPPLGPKFARNSSDHEALRRFYSSLADISKQLKTPPLKRIDGGLEGLPAGMDLLRQGKVSGTKLVSSLG</sequence>
<evidence type="ECO:0000259" key="3">
    <source>
        <dbReference type="SMART" id="SM00829"/>
    </source>
</evidence>
<dbReference type="Gene3D" id="3.40.50.720">
    <property type="entry name" value="NAD(P)-binding Rossmann-like Domain"/>
    <property type="match status" value="1"/>
</dbReference>
<proteinExistence type="inferred from homology"/>
<dbReference type="VEuPathDB" id="FungiDB:ASPVEDRAFT_43352"/>
<dbReference type="AlphaFoldDB" id="A0A1L9PQQ8"/>
<dbReference type="InterPro" id="IPR011032">
    <property type="entry name" value="GroES-like_sf"/>
</dbReference>
<dbReference type="PANTHER" id="PTHR45348">
    <property type="entry name" value="HYPOTHETICAL OXIDOREDUCTASE (EUROFUNG)"/>
    <property type="match status" value="1"/>
</dbReference>
<dbReference type="RefSeq" id="XP_040669611.1">
    <property type="nucleotide sequence ID" value="XM_040812800.1"/>
</dbReference>
<reference evidence="5" key="1">
    <citation type="journal article" date="2017" name="Genome Biol.">
        <title>Comparative genomics reveals high biological diversity and specific adaptations in the industrially and medically important fungal genus Aspergillus.</title>
        <authorList>
            <person name="de Vries R.P."/>
            <person name="Riley R."/>
            <person name="Wiebenga A."/>
            <person name="Aguilar-Osorio G."/>
            <person name="Amillis S."/>
            <person name="Uchima C.A."/>
            <person name="Anderluh G."/>
            <person name="Asadollahi M."/>
            <person name="Askin M."/>
            <person name="Barry K."/>
            <person name="Battaglia E."/>
            <person name="Bayram O."/>
            <person name="Benocci T."/>
            <person name="Braus-Stromeyer S.A."/>
            <person name="Caldana C."/>
            <person name="Canovas D."/>
            <person name="Cerqueira G.C."/>
            <person name="Chen F."/>
            <person name="Chen W."/>
            <person name="Choi C."/>
            <person name="Clum A."/>
            <person name="Dos Santos R.A."/>
            <person name="Damasio A.R."/>
            <person name="Diallinas G."/>
            <person name="Emri T."/>
            <person name="Fekete E."/>
            <person name="Flipphi M."/>
            <person name="Freyberg S."/>
            <person name="Gallo A."/>
            <person name="Gournas C."/>
            <person name="Habgood R."/>
            <person name="Hainaut M."/>
            <person name="Harispe M.L."/>
            <person name="Henrissat B."/>
            <person name="Hilden K.S."/>
            <person name="Hope R."/>
            <person name="Hossain A."/>
            <person name="Karabika E."/>
            <person name="Karaffa L."/>
            <person name="Karanyi Z."/>
            <person name="Krasevec N."/>
            <person name="Kuo A."/>
            <person name="Kusch H."/>
            <person name="LaButti K."/>
            <person name="Lagendijk E.L."/>
            <person name="Lapidus A."/>
            <person name="Levasseur A."/>
            <person name="Lindquist E."/>
            <person name="Lipzen A."/>
            <person name="Logrieco A.F."/>
            <person name="MacCabe A."/>
            <person name="Maekelae M.R."/>
            <person name="Malavazi I."/>
            <person name="Melin P."/>
            <person name="Meyer V."/>
            <person name="Mielnichuk N."/>
            <person name="Miskei M."/>
            <person name="Molnar A.P."/>
            <person name="Mule G."/>
            <person name="Ngan C.Y."/>
            <person name="Orejas M."/>
            <person name="Orosz E."/>
            <person name="Ouedraogo J.P."/>
            <person name="Overkamp K.M."/>
            <person name="Park H.-S."/>
            <person name="Perrone G."/>
            <person name="Piumi F."/>
            <person name="Punt P.J."/>
            <person name="Ram A.F."/>
            <person name="Ramon A."/>
            <person name="Rauscher S."/>
            <person name="Record E."/>
            <person name="Riano-Pachon D.M."/>
            <person name="Robert V."/>
            <person name="Roehrig J."/>
            <person name="Ruller R."/>
            <person name="Salamov A."/>
            <person name="Salih N.S."/>
            <person name="Samson R.A."/>
            <person name="Sandor E."/>
            <person name="Sanguinetti M."/>
            <person name="Schuetze T."/>
            <person name="Sepcic K."/>
            <person name="Shelest E."/>
            <person name="Sherlock G."/>
            <person name="Sophianopoulou V."/>
            <person name="Squina F.M."/>
            <person name="Sun H."/>
            <person name="Susca A."/>
            <person name="Todd R.B."/>
            <person name="Tsang A."/>
            <person name="Unkles S.E."/>
            <person name="van de Wiele N."/>
            <person name="van Rossen-Uffink D."/>
            <person name="Oliveira J.V."/>
            <person name="Vesth T.C."/>
            <person name="Visser J."/>
            <person name="Yu J.-H."/>
            <person name="Zhou M."/>
            <person name="Andersen M.R."/>
            <person name="Archer D.B."/>
            <person name="Baker S.E."/>
            <person name="Benoit I."/>
            <person name="Brakhage A.A."/>
            <person name="Braus G.H."/>
            <person name="Fischer R."/>
            <person name="Frisvad J.C."/>
            <person name="Goldman G.H."/>
            <person name="Houbraken J."/>
            <person name="Oakley B."/>
            <person name="Pocsi I."/>
            <person name="Scazzocchio C."/>
            <person name="Seiboth B."/>
            <person name="vanKuyk P.A."/>
            <person name="Wortman J."/>
            <person name="Dyer P.S."/>
            <person name="Grigoriev I.V."/>
        </authorList>
    </citation>
    <scope>NUCLEOTIDE SEQUENCE [LARGE SCALE GENOMIC DNA]</scope>
    <source>
        <strain evidence="5">CBS 583.65</strain>
    </source>
</reference>
<evidence type="ECO:0000256" key="2">
    <source>
        <dbReference type="ARBA" id="ARBA00023002"/>
    </source>
</evidence>
<dbReference type="InterPro" id="IPR013154">
    <property type="entry name" value="ADH-like_N"/>
</dbReference>
<name>A0A1L9PQQ8_ASPVE</name>
<comment type="similarity">
    <text evidence="1">Belongs to the zinc-containing alcohol dehydrogenase family.</text>
</comment>
<keyword evidence="5" id="KW-1185">Reference proteome</keyword>
<feature type="domain" description="Enoyl reductase (ER)" evidence="3">
    <location>
        <begin position="24"/>
        <end position="354"/>
    </location>
</feature>
<dbReference type="Pfam" id="PF00107">
    <property type="entry name" value="ADH_zinc_N"/>
    <property type="match status" value="1"/>
</dbReference>
<keyword evidence="2" id="KW-0560">Oxidoreductase</keyword>
<dbReference type="SMART" id="SM00829">
    <property type="entry name" value="PKS_ER"/>
    <property type="match status" value="1"/>
</dbReference>
<dbReference type="PANTHER" id="PTHR45348:SF7">
    <property type="entry name" value="ZINC BINDING OXIDOREDUCTASE, PUTATIVE-RELATED"/>
    <property type="match status" value="1"/>
</dbReference>
<dbReference type="OrthoDB" id="9992527at2759"/>
<dbReference type="SUPFAM" id="SSF51735">
    <property type="entry name" value="NAD(P)-binding Rossmann-fold domains"/>
    <property type="match status" value="1"/>
</dbReference>
<dbReference type="InterPro" id="IPR013149">
    <property type="entry name" value="ADH-like_C"/>
</dbReference>
<dbReference type="GeneID" id="63728311"/>
<dbReference type="CDD" id="cd08249">
    <property type="entry name" value="enoyl_reductase_like"/>
    <property type="match status" value="1"/>
</dbReference>
<evidence type="ECO:0000256" key="1">
    <source>
        <dbReference type="ARBA" id="ARBA00008072"/>
    </source>
</evidence>
<gene>
    <name evidence="4" type="ORF">ASPVEDRAFT_43352</name>
</gene>
<dbReference type="STRING" id="1036611.A0A1L9PQQ8"/>